<evidence type="ECO:0000256" key="1">
    <source>
        <dbReference type="ARBA" id="ARBA00022531"/>
    </source>
</evidence>
<evidence type="ECO:0000313" key="4">
    <source>
        <dbReference type="EMBL" id="SIQ03427.1"/>
    </source>
</evidence>
<keyword evidence="2" id="KW-0604">Photosystem II</keyword>
<dbReference type="PANTHER" id="PTHR47199:SF2">
    <property type="entry name" value="PHOTOSYSTEM II STABILITY_ASSEMBLY FACTOR HCF136, CHLOROPLASTIC"/>
    <property type="match status" value="1"/>
</dbReference>
<evidence type="ECO:0000256" key="2">
    <source>
        <dbReference type="ARBA" id="ARBA00023276"/>
    </source>
</evidence>
<dbReference type="OrthoDB" id="9767885at2"/>
<organism evidence="4 5">
    <name type="scientific">Aromatoleum tolulyticum</name>
    <dbReference type="NCBI Taxonomy" id="34027"/>
    <lineage>
        <taxon>Bacteria</taxon>
        <taxon>Pseudomonadati</taxon>
        <taxon>Pseudomonadota</taxon>
        <taxon>Betaproteobacteria</taxon>
        <taxon>Rhodocyclales</taxon>
        <taxon>Rhodocyclaceae</taxon>
        <taxon>Aromatoleum</taxon>
    </lineage>
</organism>
<keyword evidence="5" id="KW-1185">Reference proteome</keyword>
<keyword evidence="1" id="KW-0602">Photosynthesis</keyword>
<dbReference type="InterPro" id="IPR028203">
    <property type="entry name" value="PSII_CF48-like_dom"/>
</dbReference>
<dbReference type="PROSITE" id="PS51257">
    <property type="entry name" value="PROKAR_LIPOPROTEIN"/>
    <property type="match status" value="1"/>
</dbReference>
<protein>
    <recommendedName>
        <fullName evidence="3">Photosynthesis system II assembly factor Ycf48/Hcf136-like domain-containing protein</fullName>
    </recommendedName>
</protein>
<feature type="domain" description="Photosynthesis system II assembly factor Ycf48/Hcf136-like" evidence="3">
    <location>
        <begin position="158"/>
        <end position="243"/>
    </location>
</feature>
<dbReference type="Gene3D" id="2.130.10.10">
    <property type="entry name" value="YVTN repeat-like/Quinoprotein amine dehydrogenase"/>
    <property type="match status" value="2"/>
</dbReference>
<evidence type="ECO:0000313" key="5">
    <source>
        <dbReference type="Proteomes" id="UP000186819"/>
    </source>
</evidence>
<dbReference type="STRING" id="34027.SAMN05421829_10234"/>
<accession>A0A1N6PGK0</accession>
<dbReference type="InterPro" id="IPR015943">
    <property type="entry name" value="WD40/YVTN_repeat-like_dom_sf"/>
</dbReference>
<name>A0A1N6PGK0_9RHOO</name>
<dbReference type="Pfam" id="PF14870">
    <property type="entry name" value="PSII_BNR"/>
    <property type="match status" value="1"/>
</dbReference>
<dbReference type="RefSeq" id="WP_076600575.1">
    <property type="nucleotide sequence ID" value="NZ_FTMD01000002.1"/>
</dbReference>
<dbReference type="EMBL" id="FTMD01000002">
    <property type="protein sequence ID" value="SIQ03427.1"/>
    <property type="molecule type" value="Genomic_DNA"/>
</dbReference>
<evidence type="ECO:0000259" key="3">
    <source>
        <dbReference type="Pfam" id="PF14870"/>
    </source>
</evidence>
<dbReference type="GO" id="GO:0009523">
    <property type="term" value="C:photosystem II"/>
    <property type="evidence" value="ECO:0007669"/>
    <property type="project" value="UniProtKB-KW"/>
</dbReference>
<dbReference type="GO" id="GO:0015979">
    <property type="term" value="P:photosynthesis"/>
    <property type="evidence" value="ECO:0007669"/>
    <property type="project" value="UniProtKB-KW"/>
</dbReference>
<dbReference type="SUPFAM" id="SSF110296">
    <property type="entry name" value="Oligoxyloglucan reducing end-specific cellobiohydrolase"/>
    <property type="match status" value="1"/>
</dbReference>
<dbReference type="PANTHER" id="PTHR47199">
    <property type="entry name" value="PHOTOSYSTEM II STABILITY/ASSEMBLY FACTOR HCF136, CHLOROPLASTIC"/>
    <property type="match status" value="1"/>
</dbReference>
<dbReference type="CDD" id="cd15482">
    <property type="entry name" value="Sialidase_non-viral"/>
    <property type="match status" value="1"/>
</dbReference>
<reference evidence="5" key="1">
    <citation type="submission" date="2017-01" db="EMBL/GenBank/DDBJ databases">
        <authorList>
            <person name="Varghese N."/>
            <person name="Submissions S."/>
        </authorList>
    </citation>
    <scope>NUCLEOTIDE SEQUENCE [LARGE SCALE GENOMIC DNA]</scope>
    <source>
        <strain evidence="5">ATCC 51758</strain>
    </source>
</reference>
<dbReference type="AlphaFoldDB" id="A0A1N6PGK0"/>
<dbReference type="Proteomes" id="UP000186819">
    <property type="component" value="Unassembled WGS sequence"/>
</dbReference>
<proteinExistence type="predicted"/>
<gene>
    <name evidence="4" type="ORF">SAMN05421829_10234</name>
</gene>
<sequence>MTGIDRIRTWVLPFALAQSGLLGCSASANLQEVAAMQSAPVLRSDQFQAAVANSSVLVAVGGNGVVVSSDDAGKSWRRQVVDAGASLIGAAVCPDGAFVALDFGRRVWIADAAASSWTARPITSGATPLAVTCDVKGQVWVVGSESAILSSADRGATWRDASLGEDQMFTTVQFVDERHGVITGEFGSFLTTQDGGTSWQAGAPIPNDFYPYGALFTDSRTGWVSGLAGTILHTTDGGASWQKQSNPTGAPMYGLARHEDRVYALGANGLVLALADGQWRPVEGRPAPYLRSGFSLAGRGLLVAGGAGTLDIVFPTPATPK</sequence>